<dbReference type="EMBL" id="UZAH01027518">
    <property type="protein sequence ID" value="VDO92383.1"/>
    <property type="molecule type" value="Genomic_DNA"/>
</dbReference>
<name>A0A3P8ALV4_HELPZ</name>
<dbReference type="PANTHER" id="PTHR21501:SF1">
    <property type="entry name" value="PROTEIN FAM-161"/>
    <property type="match status" value="1"/>
</dbReference>
<evidence type="ECO:0000313" key="4">
    <source>
        <dbReference type="Proteomes" id="UP000050761"/>
    </source>
</evidence>
<dbReference type="WBParaSite" id="HPBE_0001248801-mRNA-1">
    <property type="protein sequence ID" value="HPBE_0001248801-mRNA-1"/>
    <property type="gene ID" value="HPBE_0001248801"/>
</dbReference>
<dbReference type="AlphaFoldDB" id="A0A3P8ALV4"/>
<proteinExistence type="predicted"/>
<dbReference type="GO" id="GO:0005929">
    <property type="term" value="C:cilium"/>
    <property type="evidence" value="ECO:0007669"/>
    <property type="project" value="TreeGrafter"/>
</dbReference>
<evidence type="ECO:0000256" key="2">
    <source>
        <dbReference type="SAM" id="MobiDB-lite"/>
    </source>
</evidence>
<keyword evidence="1" id="KW-0175">Coiled coil</keyword>
<evidence type="ECO:0000313" key="3">
    <source>
        <dbReference type="EMBL" id="VDO92383.1"/>
    </source>
</evidence>
<sequence length="264" mass="30800">MNVRHRQCIEERTEVRFHPAPVPDFEKLHAEMQKTLKNAPHKTTTVPKPFHLSDPKPLHHRQCTSSSPPLWRARDVRRTSTEDVVIRPTHSSIIRMEAIRKRQEKLYEERHQSEKFWEEKKEEMDFSRLKLLSSMGSRINVAEEIEKKTAEKKKHIAETTRDYEHYLAEMQQRVIERPLIMERQSIIAQKQKFTRKYEQRMADVEKAYGSGSFESDEELNDDKKPSKSSKSSSFSSESGSSSERSTSKRGSGSNASSKRSSHND</sequence>
<evidence type="ECO:0000256" key="1">
    <source>
        <dbReference type="ARBA" id="ARBA00023054"/>
    </source>
</evidence>
<keyword evidence="4" id="KW-1185">Reference proteome</keyword>
<evidence type="ECO:0000313" key="5">
    <source>
        <dbReference type="WBParaSite" id="HPBE_0001248801-mRNA-1"/>
    </source>
</evidence>
<dbReference type="InterPro" id="IPR051655">
    <property type="entry name" value="FAM161"/>
</dbReference>
<dbReference type="Proteomes" id="UP000050761">
    <property type="component" value="Unassembled WGS sequence"/>
</dbReference>
<protein>
    <submittedName>
        <fullName evidence="5">DUF2040 domain-containing protein</fullName>
    </submittedName>
</protein>
<reference evidence="3 4" key="1">
    <citation type="submission" date="2018-11" db="EMBL/GenBank/DDBJ databases">
        <authorList>
            <consortium name="Pathogen Informatics"/>
        </authorList>
    </citation>
    <scope>NUCLEOTIDE SEQUENCE [LARGE SCALE GENOMIC DNA]</scope>
</reference>
<dbReference type="PANTHER" id="PTHR21501">
    <property type="entry name" value="PROTEIN FAM-161"/>
    <property type="match status" value="1"/>
</dbReference>
<feature type="compositionally biased region" description="Low complexity" evidence="2">
    <location>
        <begin position="228"/>
        <end position="258"/>
    </location>
</feature>
<dbReference type="OrthoDB" id="2150121at2759"/>
<organism evidence="3">
    <name type="scientific">Heligmosomoides polygyrus</name>
    <name type="common">Parasitic roundworm</name>
    <dbReference type="NCBI Taxonomy" id="6339"/>
    <lineage>
        <taxon>Eukaryota</taxon>
        <taxon>Metazoa</taxon>
        <taxon>Ecdysozoa</taxon>
        <taxon>Nematoda</taxon>
        <taxon>Chromadorea</taxon>
        <taxon>Rhabditida</taxon>
        <taxon>Rhabditina</taxon>
        <taxon>Rhabditomorpha</taxon>
        <taxon>Strongyloidea</taxon>
        <taxon>Heligmosomidae</taxon>
        <taxon>Heligmosomoides</taxon>
    </lineage>
</organism>
<gene>
    <name evidence="3" type="ORF">HPBE_LOCUS12489</name>
</gene>
<reference evidence="5" key="2">
    <citation type="submission" date="2019-09" db="UniProtKB">
        <authorList>
            <consortium name="WormBaseParasite"/>
        </authorList>
    </citation>
    <scope>IDENTIFICATION</scope>
</reference>
<dbReference type="GO" id="GO:0005856">
    <property type="term" value="C:cytoskeleton"/>
    <property type="evidence" value="ECO:0007669"/>
    <property type="project" value="UniProtKB-ARBA"/>
</dbReference>
<feature type="region of interest" description="Disordered" evidence="2">
    <location>
        <begin position="208"/>
        <end position="264"/>
    </location>
</feature>
<dbReference type="GO" id="GO:0044782">
    <property type="term" value="P:cilium organization"/>
    <property type="evidence" value="ECO:0007669"/>
    <property type="project" value="TreeGrafter"/>
</dbReference>
<accession>A0A3P8ALV4</accession>